<evidence type="ECO:0000256" key="6">
    <source>
        <dbReference type="ARBA" id="ARBA00022741"/>
    </source>
</evidence>
<dbReference type="InterPro" id="IPR001054">
    <property type="entry name" value="A/G_cyclase"/>
</dbReference>
<keyword evidence="8" id="KW-0460">Magnesium</keyword>
<feature type="transmembrane region" description="Helical" evidence="13">
    <location>
        <begin position="119"/>
        <end position="142"/>
    </location>
</feature>
<keyword evidence="10 13" id="KW-0472">Membrane</keyword>
<evidence type="ECO:0000256" key="11">
    <source>
        <dbReference type="ARBA" id="ARBA00023239"/>
    </source>
</evidence>
<evidence type="ECO:0000256" key="1">
    <source>
        <dbReference type="ARBA" id="ARBA00001593"/>
    </source>
</evidence>
<feature type="transmembrane region" description="Helical" evidence="13">
    <location>
        <begin position="154"/>
        <end position="172"/>
    </location>
</feature>
<protein>
    <recommendedName>
        <fullName evidence="3">adenylate cyclase</fullName>
        <ecNumber evidence="3">4.6.1.1</ecNumber>
    </recommendedName>
</protein>
<gene>
    <name evidence="15" type="ORF">NTJ_02113</name>
</gene>
<name>A0ABN7AAG0_9HEMI</name>
<feature type="region of interest" description="Disordered" evidence="12">
    <location>
        <begin position="432"/>
        <end position="469"/>
    </location>
</feature>
<dbReference type="CDD" id="cd07302">
    <property type="entry name" value="CHD"/>
    <property type="match status" value="1"/>
</dbReference>
<reference evidence="15 16" key="1">
    <citation type="submission" date="2023-09" db="EMBL/GenBank/DDBJ databases">
        <title>Nesidiocoris tenuis whole genome shotgun sequence.</title>
        <authorList>
            <person name="Shibata T."/>
            <person name="Shimoda M."/>
            <person name="Kobayashi T."/>
            <person name="Uehara T."/>
        </authorList>
    </citation>
    <scope>NUCLEOTIDE SEQUENCE [LARGE SCALE GENOMIC DNA]</scope>
    <source>
        <strain evidence="15 16">Japan</strain>
    </source>
</reference>
<keyword evidence="11" id="KW-0456">Lyase</keyword>
<dbReference type="PANTHER" id="PTHR45627">
    <property type="entry name" value="ADENYLATE CYCLASE TYPE 1"/>
    <property type="match status" value="1"/>
</dbReference>
<dbReference type="Proteomes" id="UP001307889">
    <property type="component" value="Chromosome 1"/>
</dbReference>
<evidence type="ECO:0000256" key="12">
    <source>
        <dbReference type="SAM" id="MobiDB-lite"/>
    </source>
</evidence>
<proteinExistence type="predicted"/>
<evidence type="ECO:0000259" key="14">
    <source>
        <dbReference type="PROSITE" id="PS50125"/>
    </source>
</evidence>
<dbReference type="PANTHER" id="PTHR45627:SF30">
    <property type="entry name" value="ADENYLATE CYCLASE TYPE 3"/>
    <property type="match status" value="1"/>
</dbReference>
<dbReference type="Gene3D" id="3.30.70.1230">
    <property type="entry name" value="Nucleotide cyclase"/>
    <property type="match status" value="1"/>
</dbReference>
<comment type="subcellular location">
    <subcellularLocation>
        <location evidence="2">Membrane</location>
        <topology evidence="2">Multi-pass membrane protein</topology>
    </subcellularLocation>
</comment>
<evidence type="ECO:0000256" key="10">
    <source>
        <dbReference type="ARBA" id="ARBA00023136"/>
    </source>
</evidence>
<evidence type="ECO:0000256" key="3">
    <source>
        <dbReference type="ARBA" id="ARBA00012201"/>
    </source>
</evidence>
<evidence type="ECO:0000256" key="4">
    <source>
        <dbReference type="ARBA" id="ARBA00022692"/>
    </source>
</evidence>
<keyword evidence="16" id="KW-1185">Reference proteome</keyword>
<evidence type="ECO:0000256" key="5">
    <source>
        <dbReference type="ARBA" id="ARBA00022723"/>
    </source>
</evidence>
<feature type="transmembrane region" description="Helical" evidence="13">
    <location>
        <begin position="21"/>
        <end position="38"/>
    </location>
</feature>
<dbReference type="SUPFAM" id="SSF55073">
    <property type="entry name" value="Nucleotide cyclase"/>
    <property type="match status" value="1"/>
</dbReference>
<keyword evidence="6" id="KW-0547">Nucleotide-binding</keyword>
<evidence type="ECO:0000256" key="8">
    <source>
        <dbReference type="ARBA" id="ARBA00022842"/>
    </source>
</evidence>
<sequence length="482" mass="54943">MHLQALYRAYSVKQRRPFLKCFITASLLYDGYCLLVPFEQELANRGITCLFLAANLCLLFVSLRARRRFVWTTLPHLAWHAANLQILARLFLGRDLTPRDDLSWVLLIEYLIYTTLPLSLRYCVVLALGTFATYVVCLFGLLKSDGHLEAQIAANTLLMIGANLLGLLSSYLEDVQQKKAFLDTKQCLEMKLVIEEQSDEQERLLLSVLPEHVAVKMRQDLGSALDTQFKKIYMSRHENVSILYADIVGFTAISSTYSASELVKILNELFARFDRLSERYEQLRIKILGDCYYCISGAPREKPDHAYLCIHMGLSMVKAIKYVQQKTNSPVDMRVGIHTGAVLAGVLGQRQWQFDVYSKDVELANKMESSGLPGRVHISEKTLSFLNGEFEVEPAHGEKREESLRMAGLKTYFITKVNKPFKSDVIKNGTVHEEQFDDNDDTAGVVTPMEEKNGAPLSRERENSDDFRQRLKKDLMGRTGWR</sequence>
<keyword evidence="4 13" id="KW-0812">Transmembrane</keyword>
<dbReference type="SMART" id="SM00044">
    <property type="entry name" value="CYCc"/>
    <property type="match status" value="1"/>
</dbReference>
<feature type="compositionally biased region" description="Basic and acidic residues" evidence="12">
    <location>
        <begin position="449"/>
        <end position="469"/>
    </location>
</feature>
<keyword evidence="9 13" id="KW-1133">Transmembrane helix</keyword>
<evidence type="ECO:0000256" key="13">
    <source>
        <dbReference type="SAM" id="Phobius"/>
    </source>
</evidence>
<accession>A0ABN7AAG0</accession>
<dbReference type="EC" id="4.6.1.1" evidence="3"/>
<evidence type="ECO:0000313" key="15">
    <source>
        <dbReference type="EMBL" id="BES89306.1"/>
    </source>
</evidence>
<organism evidence="15 16">
    <name type="scientific">Nesidiocoris tenuis</name>
    <dbReference type="NCBI Taxonomy" id="355587"/>
    <lineage>
        <taxon>Eukaryota</taxon>
        <taxon>Metazoa</taxon>
        <taxon>Ecdysozoa</taxon>
        <taxon>Arthropoda</taxon>
        <taxon>Hexapoda</taxon>
        <taxon>Insecta</taxon>
        <taxon>Pterygota</taxon>
        <taxon>Neoptera</taxon>
        <taxon>Paraneoptera</taxon>
        <taxon>Hemiptera</taxon>
        <taxon>Heteroptera</taxon>
        <taxon>Panheteroptera</taxon>
        <taxon>Cimicomorpha</taxon>
        <taxon>Miridae</taxon>
        <taxon>Dicyphina</taxon>
        <taxon>Nesidiocoris</taxon>
    </lineage>
</organism>
<dbReference type="InterPro" id="IPR029787">
    <property type="entry name" value="Nucleotide_cyclase"/>
</dbReference>
<dbReference type="Pfam" id="PF16214">
    <property type="entry name" value="AC_N"/>
    <property type="match status" value="1"/>
</dbReference>
<dbReference type="InterPro" id="IPR032628">
    <property type="entry name" value="AC_N"/>
</dbReference>
<evidence type="ECO:0000256" key="7">
    <source>
        <dbReference type="ARBA" id="ARBA00022840"/>
    </source>
</evidence>
<comment type="catalytic activity">
    <reaction evidence="1">
        <text>ATP = 3',5'-cyclic AMP + diphosphate</text>
        <dbReference type="Rhea" id="RHEA:15389"/>
        <dbReference type="ChEBI" id="CHEBI:30616"/>
        <dbReference type="ChEBI" id="CHEBI:33019"/>
        <dbReference type="ChEBI" id="CHEBI:58165"/>
        <dbReference type="EC" id="4.6.1.1"/>
    </reaction>
</comment>
<feature type="domain" description="Guanylate cyclase" evidence="14">
    <location>
        <begin position="241"/>
        <end position="368"/>
    </location>
</feature>
<evidence type="ECO:0000256" key="2">
    <source>
        <dbReference type="ARBA" id="ARBA00004141"/>
    </source>
</evidence>
<dbReference type="PROSITE" id="PS50125">
    <property type="entry name" value="GUANYLATE_CYCLASE_2"/>
    <property type="match status" value="1"/>
</dbReference>
<evidence type="ECO:0000313" key="16">
    <source>
        <dbReference type="Proteomes" id="UP001307889"/>
    </source>
</evidence>
<dbReference type="EMBL" id="AP028909">
    <property type="protein sequence ID" value="BES89306.1"/>
    <property type="molecule type" value="Genomic_DNA"/>
</dbReference>
<keyword evidence="5" id="KW-0479">Metal-binding</keyword>
<dbReference type="Pfam" id="PF00211">
    <property type="entry name" value="Guanylate_cyc"/>
    <property type="match status" value="1"/>
</dbReference>
<feature type="transmembrane region" description="Helical" evidence="13">
    <location>
        <begin position="44"/>
        <end position="63"/>
    </location>
</feature>
<keyword evidence="7" id="KW-0067">ATP-binding</keyword>
<evidence type="ECO:0000256" key="9">
    <source>
        <dbReference type="ARBA" id="ARBA00022989"/>
    </source>
</evidence>